<protein>
    <submittedName>
        <fullName evidence="2">Uncharacterized protein</fullName>
    </submittedName>
</protein>
<keyword evidence="1" id="KW-0812">Transmembrane</keyword>
<feature type="transmembrane region" description="Helical" evidence="1">
    <location>
        <begin position="6"/>
        <end position="25"/>
    </location>
</feature>
<feature type="non-terminal residue" evidence="2">
    <location>
        <position position="1"/>
    </location>
</feature>
<feature type="transmembrane region" description="Helical" evidence="1">
    <location>
        <begin position="37"/>
        <end position="54"/>
    </location>
</feature>
<evidence type="ECO:0000313" key="3">
    <source>
        <dbReference type="Proteomes" id="UP000291084"/>
    </source>
</evidence>
<gene>
    <name evidence="2" type="primary">Vigan.08G265100</name>
    <name evidence="2" type="ORF">VIGAN_08265100</name>
</gene>
<dbReference type="Proteomes" id="UP000291084">
    <property type="component" value="Chromosome 8"/>
</dbReference>
<dbReference type="AlphaFoldDB" id="A0A0S3SSN3"/>
<sequence>LFHIVTPIQFLGFYIIQTLTFQFSIIPFNSFFGKYEWSLVLIYFLISRLFVHLLSLSGNNVDDGCNTQHQKWE</sequence>
<organism evidence="2 3">
    <name type="scientific">Vigna angularis var. angularis</name>
    <dbReference type="NCBI Taxonomy" id="157739"/>
    <lineage>
        <taxon>Eukaryota</taxon>
        <taxon>Viridiplantae</taxon>
        <taxon>Streptophyta</taxon>
        <taxon>Embryophyta</taxon>
        <taxon>Tracheophyta</taxon>
        <taxon>Spermatophyta</taxon>
        <taxon>Magnoliopsida</taxon>
        <taxon>eudicotyledons</taxon>
        <taxon>Gunneridae</taxon>
        <taxon>Pentapetalae</taxon>
        <taxon>rosids</taxon>
        <taxon>fabids</taxon>
        <taxon>Fabales</taxon>
        <taxon>Fabaceae</taxon>
        <taxon>Papilionoideae</taxon>
        <taxon>50 kb inversion clade</taxon>
        <taxon>NPAAA clade</taxon>
        <taxon>indigoferoid/millettioid clade</taxon>
        <taxon>Phaseoleae</taxon>
        <taxon>Vigna</taxon>
    </lineage>
</organism>
<reference evidence="2 3" key="1">
    <citation type="journal article" date="2015" name="Sci. Rep.">
        <title>The power of single molecule real-time sequencing technology in the de novo assembly of a eukaryotic genome.</title>
        <authorList>
            <person name="Sakai H."/>
            <person name="Naito K."/>
            <person name="Ogiso-Tanaka E."/>
            <person name="Takahashi Y."/>
            <person name="Iseki K."/>
            <person name="Muto C."/>
            <person name="Satou K."/>
            <person name="Teruya K."/>
            <person name="Shiroma A."/>
            <person name="Shimoji M."/>
            <person name="Hirano T."/>
            <person name="Itoh T."/>
            <person name="Kaga A."/>
            <person name="Tomooka N."/>
        </authorList>
    </citation>
    <scope>NUCLEOTIDE SEQUENCE [LARGE SCALE GENOMIC DNA]</scope>
    <source>
        <strain evidence="3">cv. Shumari</strain>
    </source>
</reference>
<dbReference type="EMBL" id="AP015041">
    <property type="protein sequence ID" value="BAT95837.1"/>
    <property type="molecule type" value="Genomic_DNA"/>
</dbReference>
<name>A0A0S3SSN3_PHAAN</name>
<proteinExistence type="predicted"/>
<accession>A0A0S3SSN3</accession>
<evidence type="ECO:0000313" key="2">
    <source>
        <dbReference type="EMBL" id="BAT95837.1"/>
    </source>
</evidence>
<evidence type="ECO:0000256" key="1">
    <source>
        <dbReference type="SAM" id="Phobius"/>
    </source>
</evidence>
<keyword evidence="1" id="KW-0472">Membrane</keyword>
<keyword evidence="3" id="KW-1185">Reference proteome</keyword>
<keyword evidence="1" id="KW-1133">Transmembrane helix</keyword>